<dbReference type="PANTHER" id="PTHR46986:SF1">
    <property type="entry name" value="ENDORIBONUCLEASE YBEY, CHLOROPLASTIC"/>
    <property type="match status" value="1"/>
</dbReference>
<comment type="cofactor">
    <cofactor evidence="7">
        <name>Zn(2+)</name>
        <dbReference type="ChEBI" id="CHEBI:29105"/>
    </cofactor>
    <text evidence="7">Binds 1 zinc ion.</text>
</comment>
<reference evidence="8 9" key="1">
    <citation type="journal article" date="2014" name="Antonie Van Leeuwenhoek">
        <title>Hyphomonas beringensis sp. nov. and Hyphomonas chukchiensis sp. nov., isolated from surface seawater of the Bering Sea and Chukchi Sea.</title>
        <authorList>
            <person name="Li C."/>
            <person name="Lai Q."/>
            <person name="Li G."/>
            <person name="Dong C."/>
            <person name="Wang J."/>
            <person name="Liao Y."/>
            <person name="Shao Z."/>
        </authorList>
    </citation>
    <scope>NUCLEOTIDE SEQUENCE [LARGE SCALE GENOMIC DNA]</scope>
    <source>
        <strain evidence="8 9">25B14_1</strain>
    </source>
</reference>
<sequence length="149" mass="16288">MIEFELILEDDSWQAIPDLEAVCQTAFEAACKVELAEGVVSLMLADDHALHQLNRQFRGKDKPTDVLSFPADVMDRPLLGDIAVAHGVSLADAEAQGKSLPDHLTHLLIHGYLHLMGHDHETQAEAEIMEALEIKALASLGIANPYLTD</sequence>
<accession>A0A062U5Z7</accession>
<keyword evidence="5 7" id="KW-0378">Hydrolase</keyword>
<comment type="subcellular location">
    <subcellularLocation>
        <location evidence="7">Cytoplasm</location>
    </subcellularLocation>
</comment>
<dbReference type="InterPro" id="IPR002036">
    <property type="entry name" value="YbeY"/>
</dbReference>
<evidence type="ECO:0000256" key="3">
    <source>
        <dbReference type="ARBA" id="ARBA00022723"/>
    </source>
</evidence>
<comment type="function">
    <text evidence="7">Single strand-specific metallo-endoribonuclease involved in late-stage 70S ribosome quality control and in maturation of the 3' terminus of the 16S rRNA.</text>
</comment>
<proteinExistence type="inferred from homology"/>
<organism evidence="8 9">
    <name type="scientific">Hyphomonas beringensis</name>
    <dbReference type="NCBI Taxonomy" id="1280946"/>
    <lineage>
        <taxon>Bacteria</taxon>
        <taxon>Pseudomonadati</taxon>
        <taxon>Pseudomonadota</taxon>
        <taxon>Alphaproteobacteria</taxon>
        <taxon>Hyphomonadales</taxon>
        <taxon>Hyphomonadaceae</taxon>
        <taxon>Hyphomonas</taxon>
    </lineage>
</organism>
<evidence type="ECO:0000256" key="5">
    <source>
        <dbReference type="ARBA" id="ARBA00022801"/>
    </source>
</evidence>
<evidence type="ECO:0000256" key="7">
    <source>
        <dbReference type="HAMAP-Rule" id="MF_00009"/>
    </source>
</evidence>
<dbReference type="Proteomes" id="UP000027037">
    <property type="component" value="Unassembled WGS sequence"/>
</dbReference>
<evidence type="ECO:0000256" key="2">
    <source>
        <dbReference type="ARBA" id="ARBA00022722"/>
    </source>
</evidence>
<keyword evidence="7" id="KW-0690">Ribosome biogenesis</keyword>
<dbReference type="GO" id="GO:0004222">
    <property type="term" value="F:metalloendopeptidase activity"/>
    <property type="evidence" value="ECO:0007669"/>
    <property type="project" value="InterPro"/>
</dbReference>
<dbReference type="InterPro" id="IPR023091">
    <property type="entry name" value="MetalPrtase_cat_dom_sf_prd"/>
</dbReference>
<dbReference type="GO" id="GO:0005737">
    <property type="term" value="C:cytoplasm"/>
    <property type="evidence" value="ECO:0007669"/>
    <property type="project" value="UniProtKB-SubCell"/>
</dbReference>
<dbReference type="PATRIC" id="fig|1280946.3.peg.864"/>
<evidence type="ECO:0000256" key="1">
    <source>
        <dbReference type="ARBA" id="ARBA00010875"/>
    </source>
</evidence>
<protein>
    <recommendedName>
        <fullName evidence="7">Endoribonuclease YbeY</fullName>
        <ecNumber evidence="7">3.1.-.-</ecNumber>
    </recommendedName>
</protein>
<dbReference type="OrthoDB" id="9807740at2"/>
<keyword evidence="7" id="KW-0963">Cytoplasm</keyword>
<comment type="similarity">
    <text evidence="1 7">Belongs to the endoribonuclease YbeY family.</text>
</comment>
<feature type="binding site" evidence="7">
    <location>
        <position position="110"/>
    </location>
    <ligand>
        <name>Zn(2+)</name>
        <dbReference type="ChEBI" id="CHEBI:29105"/>
        <note>catalytic</note>
    </ligand>
</feature>
<dbReference type="SUPFAM" id="SSF55486">
    <property type="entry name" value="Metalloproteases ('zincins'), catalytic domain"/>
    <property type="match status" value="1"/>
</dbReference>
<dbReference type="AlphaFoldDB" id="A0A062U5Z7"/>
<feature type="binding site" evidence="7">
    <location>
        <position position="114"/>
    </location>
    <ligand>
        <name>Zn(2+)</name>
        <dbReference type="ChEBI" id="CHEBI:29105"/>
        <note>catalytic</note>
    </ligand>
</feature>
<evidence type="ECO:0000313" key="9">
    <source>
        <dbReference type="Proteomes" id="UP000027037"/>
    </source>
</evidence>
<name>A0A062U5Z7_9PROT</name>
<dbReference type="GO" id="GO:0008270">
    <property type="term" value="F:zinc ion binding"/>
    <property type="evidence" value="ECO:0007669"/>
    <property type="project" value="UniProtKB-UniRule"/>
</dbReference>
<gene>
    <name evidence="7" type="primary">ybeY</name>
    <name evidence="8" type="ORF">HY29_10340</name>
</gene>
<dbReference type="STRING" id="1280946.HY29_10340"/>
<keyword evidence="6 7" id="KW-0862">Zinc</keyword>
<dbReference type="PANTHER" id="PTHR46986">
    <property type="entry name" value="ENDORIBONUCLEASE YBEY, CHLOROPLASTIC"/>
    <property type="match status" value="1"/>
</dbReference>
<dbReference type="EC" id="3.1.-.-" evidence="7"/>
<keyword evidence="4 7" id="KW-0255">Endonuclease</keyword>
<dbReference type="Gene3D" id="3.40.390.30">
    <property type="entry name" value="Metalloproteases ('zincins'), catalytic domain"/>
    <property type="match status" value="1"/>
</dbReference>
<evidence type="ECO:0000256" key="4">
    <source>
        <dbReference type="ARBA" id="ARBA00022759"/>
    </source>
</evidence>
<evidence type="ECO:0000313" key="8">
    <source>
        <dbReference type="EMBL" id="KCZ55756.1"/>
    </source>
</evidence>
<keyword evidence="9" id="KW-1185">Reference proteome</keyword>
<evidence type="ECO:0000256" key="6">
    <source>
        <dbReference type="ARBA" id="ARBA00022833"/>
    </source>
</evidence>
<dbReference type="GO" id="GO:0006364">
    <property type="term" value="P:rRNA processing"/>
    <property type="evidence" value="ECO:0007669"/>
    <property type="project" value="UniProtKB-UniRule"/>
</dbReference>
<dbReference type="GO" id="GO:0004521">
    <property type="term" value="F:RNA endonuclease activity"/>
    <property type="evidence" value="ECO:0007669"/>
    <property type="project" value="UniProtKB-UniRule"/>
</dbReference>
<keyword evidence="7" id="KW-0698">rRNA processing</keyword>
<dbReference type="InterPro" id="IPR020549">
    <property type="entry name" value="YbeY_CS"/>
</dbReference>
<dbReference type="HAMAP" id="MF_00009">
    <property type="entry name" value="Endoribonucl_YbeY"/>
    <property type="match status" value="1"/>
</dbReference>
<dbReference type="NCBIfam" id="TIGR00043">
    <property type="entry name" value="rRNA maturation RNase YbeY"/>
    <property type="match status" value="1"/>
</dbReference>
<dbReference type="eggNOG" id="COG0319">
    <property type="taxonomic scope" value="Bacteria"/>
</dbReference>
<keyword evidence="2 7" id="KW-0540">Nuclease</keyword>
<keyword evidence="3 7" id="KW-0479">Metal-binding</keyword>
<feature type="binding site" evidence="7">
    <location>
        <position position="120"/>
    </location>
    <ligand>
        <name>Zn(2+)</name>
        <dbReference type="ChEBI" id="CHEBI:29105"/>
        <note>catalytic</note>
    </ligand>
</feature>
<dbReference type="PROSITE" id="PS01306">
    <property type="entry name" value="UPF0054"/>
    <property type="match status" value="1"/>
</dbReference>
<dbReference type="Pfam" id="PF02130">
    <property type="entry name" value="YbeY"/>
    <property type="match status" value="1"/>
</dbReference>
<comment type="caution">
    <text evidence="8">The sequence shown here is derived from an EMBL/GenBank/DDBJ whole genome shotgun (WGS) entry which is preliminary data.</text>
</comment>
<dbReference type="EMBL" id="AWFF01000027">
    <property type="protein sequence ID" value="KCZ55756.1"/>
    <property type="molecule type" value="Genomic_DNA"/>
</dbReference>